<sequence length="272" mass="28853">MAAEAAKPSTGDTTSTSQTLDSLLSPLTNPSTPDSSSAVAATVQAVNARASGLSGHQQVENFGWDLSCAVLDAAGRLPPERQGVLLEFVKQLTDTSPTGANGAPLTFDGEPLWKVIPGFGWAVRDWFNFDADDLSATPQQQAERVNTIAFLAKLTEFAAAGGPSQMSFALLALWTIRAALEDGGAGGQYSRSAVAQAATWIMFSGKVLRELSARGVQKPGKVAVPGARFRDRGWDGFSEDRWRVWKAEMEAALGKLAPDETIQAAVRIMGEL</sequence>
<dbReference type="Proteomes" id="UP001583172">
    <property type="component" value="Unassembled WGS sequence"/>
</dbReference>
<comment type="caution">
    <text evidence="2">The sequence shown here is derived from an EMBL/GenBank/DDBJ whole genome shotgun (WGS) entry which is preliminary data.</text>
</comment>
<dbReference type="Pfam" id="PF12311">
    <property type="entry name" value="DUF3632"/>
    <property type="match status" value="1"/>
</dbReference>
<name>A0ABR3VQL2_HUMIN</name>
<keyword evidence="3" id="KW-1185">Reference proteome</keyword>
<dbReference type="EMBL" id="JAZGSY010000016">
    <property type="protein sequence ID" value="KAL1843453.1"/>
    <property type="molecule type" value="Genomic_DNA"/>
</dbReference>
<evidence type="ECO:0000313" key="3">
    <source>
        <dbReference type="Proteomes" id="UP001583172"/>
    </source>
</evidence>
<reference evidence="2 3" key="1">
    <citation type="journal article" date="2024" name="Commun. Biol.">
        <title>Comparative genomic analysis of thermophilic fungi reveals convergent evolutionary adaptations and gene losses.</title>
        <authorList>
            <person name="Steindorff A.S."/>
            <person name="Aguilar-Pontes M.V."/>
            <person name="Robinson A.J."/>
            <person name="Andreopoulos B."/>
            <person name="LaButti K."/>
            <person name="Kuo A."/>
            <person name="Mondo S."/>
            <person name="Riley R."/>
            <person name="Otillar R."/>
            <person name="Haridas S."/>
            <person name="Lipzen A."/>
            <person name="Grimwood J."/>
            <person name="Schmutz J."/>
            <person name="Clum A."/>
            <person name="Reid I.D."/>
            <person name="Moisan M.C."/>
            <person name="Butler G."/>
            <person name="Nguyen T.T.M."/>
            <person name="Dewar K."/>
            <person name="Conant G."/>
            <person name="Drula E."/>
            <person name="Henrissat B."/>
            <person name="Hansel C."/>
            <person name="Singer S."/>
            <person name="Hutchinson M.I."/>
            <person name="de Vries R.P."/>
            <person name="Natvig D.O."/>
            <person name="Powell A.J."/>
            <person name="Tsang A."/>
            <person name="Grigoriev I.V."/>
        </authorList>
    </citation>
    <scope>NUCLEOTIDE SEQUENCE [LARGE SCALE GENOMIC DNA]</scope>
    <source>
        <strain evidence="2 3">CBS 620.91</strain>
    </source>
</reference>
<dbReference type="PANTHER" id="PTHR38797:SF6">
    <property type="match status" value="1"/>
</dbReference>
<feature type="compositionally biased region" description="Low complexity" evidence="1">
    <location>
        <begin position="8"/>
        <end position="28"/>
    </location>
</feature>
<evidence type="ECO:0000256" key="1">
    <source>
        <dbReference type="SAM" id="MobiDB-lite"/>
    </source>
</evidence>
<dbReference type="PANTHER" id="PTHR38797">
    <property type="entry name" value="NUCLEAR PORE COMPLEX PROTEIN NUP85-RELATED"/>
    <property type="match status" value="1"/>
</dbReference>
<organism evidence="2 3">
    <name type="scientific">Humicola insolens</name>
    <name type="common">Soft-rot fungus</name>
    <dbReference type="NCBI Taxonomy" id="85995"/>
    <lineage>
        <taxon>Eukaryota</taxon>
        <taxon>Fungi</taxon>
        <taxon>Dikarya</taxon>
        <taxon>Ascomycota</taxon>
        <taxon>Pezizomycotina</taxon>
        <taxon>Sordariomycetes</taxon>
        <taxon>Sordariomycetidae</taxon>
        <taxon>Sordariales</taxon>
        <taxon>Chaetomiaceae</taxon>
        <taxon>Mycothermus</taxon>
    </lineage>
</organism>
<dbReference type="InterPro" id="IPR022085">
    <property type="entry name" value="OpdG"/>
</dbReference>
<protein>
    <submittedName>
        <fullName evidence="2">Uncharacterized protein</fullName>
    </submittedName>
</protein>
<evidence type="ECO:0000313" key="2">
    <source>
        <dbReference type="EMBL" id="KAL1843453.1"/>
    </source>
</evidence>
<dbReference type="InterPro" id="IPR053204">
    <property type="entry name" value="Oxopyrrolidines_Biosynth-assoc"/>
</dbReference>
<accession>A0ABR3VQL2</accession>
<proteinExistence type="predicted"/>
<gene>
    <name evidence="2" type="ORF">VTJ49DRAFT_1563</name>
</gene>
<feature type="region of interest" description="Disordered" evidence="1">
    <location>
        <begin position="1"/>
        <end position="36"/>
    </location>
</feature>